<organism evidence="1 2">
    <name type="scientific">Bradyrhizobium guangdongense</name>
    <dbReference type="NCBI Taxonomy" id="1325090"/>
    <lineage>
        <taxon>Bacteria</taxon>
        <taxon>Pseudomonadati</taxon>
        <taxon>Pseudomonadota</taxon>
        <taxon>Alphaproteobacteria</taxon>
        <taxon>Hyphomicrobiales</taxon>
        <taxon>Nitrobacteraceae</taxon>
        <taxon>Bradyrhizobium</taxon>
    </lineage>
</organism>
<dbReference type="AlphaFoldDB" id="A0AA87W7A8"/>
<evidence type="ECO:0000313" key="1">
    <source>
        <dbReference type="EMBL" id="GGI24402.1"/>
    </source>
</evidence>
<sequence length="66" mass="6966">MLPKWYLTSAALAPDFCAISESDISIEERSIISSLAATSNFSAVEFFPPGSLFGTLVATEIPVLAA</sequence>
<comment type="caution">
    <text evidence="1">The sequence shown here is derived from an EMBL/GenBank/DDBJ whole genome shotgun (WGS) entry which is preliminary data.</text>
</comment>
<evidence type="ECO:0000313" key="2">
    <source>
        <dbReference type="Proteomes" id="UP000625079"/>
    </source>
</evidence>
<name>A0AA87W7A8_9BRAD</name>
<reference evidence="1" key="1">
    <citation type="journal article" date="2014" name="Int. J. Syst. Evol. Microbiol.">
        <title>Complete genome sequence of Corynebacterium casei LMG S-19264T (=DSM 44701T), isolated from a smear-ripened cheese.</title>
        <authorList>
            <consortium name="US DOE Joint Genome Institute (JGI-PGF)"/>
            <person name="Walter F."/>
            <person name="Albersmeier A."/>
            <person name="Kalinowski J."/>
            <person name="Ruckert C."/>
        </authorList>
    </citation>
    <scope>NUCLEOTIDE SEQUENCE</scope>
    <source>
        <strain evidence="1">CGMCC 1.15034</strain>
    </source>
</reference>
<dbReference type="Proteomes" id="UP000625079">
    <property type="component" value="Unassembled WGS sequence"/>
</dbReference>
<accession>A0AA87W7A8</accession>
<reference evidence="1" key="2">
    <citation type="submission" date="2022-12" db="EMBL/GenBank/DDBJ databases">
        <authorList>
            <person name="Sun Q."/>
            <person name="Zhou Y."/>
        </authorList>
    </citation>
    <scope>NUCLEOTIDE SEQUENCE</scope>
    <source>
        <strain evidence="1">CGMCC 1.15034</strain>
    </source>
</reference>
<proteinExistence type="predicted"/>
<protein>
    <submittedName>
        <fullName evidence="1">Uncharacterized protein</fullName>
    </submittedName>
</protein>
<gene>
    <name evidence="1" type="ORF">GCM10010987_29210</name>
</gene>
<dbReference type="EMBL" id="BMHC01000005">
    <property type="protein sequence ID" value="GGI24402.1"/>
    <property type="molecule type" value="Genomic_DNA"/>
</dbReference>